<dbReference type="InterPro" id="IPR024983">
    <property type="entry name" value="CHAT_dom"/>
</dbReference>
<gene>
    <name evidence="2" type="ORF">G7Y89_g7934</name>
</gene>
<feature type="domain" description="CHAT" evidence="1">
    <location>
        <begin position="138"/>
        <end position="291"/>
    </location>
</feature>
<dbReference type="EMBL" id="JAAMPI010000576">
    <property type="protein sequence ID" value="KAF4630204.1"/>
    <property type="molecule type" value="Genomic_DNA"/>
</dbReference>
<dbReference type="InterPro" id="IPR027417">
    <property type="entry name" value="P-loop_NTPase"/>
</dbReference>
<dbReference type="Pfam" id="PF12770">
    <property type="entry name" value="CHAT"/>
    <property type="match status" value="1"/>
</dbReference>
<protein>
    <recommendedName>
        <fullName evidence="1">CHAT domain-containing protein</fullName>
    </recommendedName>
</protein>
<name>A0A8H4RK94_9HELO</name>
<evidence type="ECO:0000313" key="3">
    <source>
        <dbReference type="Proteomes" id="UP000566819"/>
    </source>
</evidence>
<keyword evidence="3" id="KW-1185">Reference proteome</keyword>
<evidence type="ECO:0000313" key="2">
    <source>
        <dbReference type="EMBL" id="KAF4630204.1"/>
    </source>
</evidence>
<dbReference type="AlphaFoldDB" id="A0A8H4RK94"/>
<accession>A0A8H4RK94</accession>
<sequence>MSAHFTSTLEIIEQTAEATLSSDVLQVKLVFNGTESIKSLGVPLSECWKDLSWYFEKYTVNDPYVISSAEDIRTRIAKSHAQIFEDLELARIGAQWVVRRKVPSSSPETVPLPAEKTNFNILCVVTRKHNSEHSGLGSDIAYHNVAIPIVDAVGRHSFVNVYLSRPGTFQAFQEHLEWMPEGFYDIIHFDLHGTLRGKNTECRPFLGFAPELPTSHGLNYIEASQVAQVLVAHKACAVTLNACYSVHGGAAYSNLARTFVQHGVPRVLGMSYTLVESAAPLLVSSLFRATLFDNMPFSIDVQACRRALANDQVRASRFRKTVQLDDFLVPVLYYSGLDISMKLTKAKQAPRHEMLEADLDDCFMPFRHTGASASPPERSWRWRNGTPSLIGFAPRNMNILSIERNILCSSNGSRTLMLYGPAGAGKTSLLLYLADWWETTNFILGSSYIDFDADDALTNLQTIECILAKLVEDIGRMSPTYPKDIEPEVPLLEKTLAMIRKKLVRDFGESIVIISTRRKDLPKKWLPGIEFRTYELSGLPLFASIEIAVKILTSNGSEQPSMDDLAFIQHLVQLLDCNPGALEVVLPFLAKMKKPPENLFRLLLNGSLFADSRELIRMEFPPSLFTNLGKLMYNANHSIQKVILFTSQLWKRMPREPRMFDTYIILAATDFNIQDLSAADNVDLFEVKELREKLRRPKLDPTMGHACYTVSREVQQVMVDLGWWILETETYYRVNPLRQIFLQRRRTELDLHQQSFTQLEEAIGTEVARALQYIPPPLSTESFERAFVVYHGLLRSWFSGLLTAHFGHVKGIVQKEFYNLIKALDLAALSLPLLDRCWPHELAGFLASFALIPVILSKTDQLLVNSSIERILKVYEMHEQKYNPPALPGQLLGIALGLFHIISSYYSVSKPFKSWIKIVNRSLAVAERARAVHGPLSVVDERKRRNLLWGKGQQLKARGDLQAAKEIFRDNLDSALQLDVTDEKGPEGLSYQAECYTRLAAYSSLPNLSDDERQQASRQARKAIINVIKLNDNLELSTFMEHSILLRQDDDFTPLAELPTRPVIPRLSFETGYPELLEELQVNRGHD</sequence>
<proteinExistence type="predicted"/>
<dbReference type="Proteomes" id="UP000566819">
    <property type="component" value="Unassembled WGS sequence"/>
</dbReference>
<dbReference type="SUPFAM" id="SSF52540">
    <property type="entry name" value="P-loop containing nucleoside triphosphate hydrolases"/>
    <property type="match status" value="1"/>
</dbReference>
<reference evidence="2 3" key="1">
    <citation type="submission" date="2020-03" db="EMBL/GenBank/DDBJ databases">
        <title>Draft Genome Sequence of Cudoniella acicularis.</title>
        <authorList>
            <person name="Buettner E."/>
            <person name="Kellner H."/>
        </authorList>
    </citation>
    <scope>NUCLEOTIDE SEQUENCE [LARGE SCALE GENOMIC DNA]</scope>
    <source>
        <strain evidence="2 3">DSM 108380</strain>
    </source>
</reference>
<organism evidence="2 3">
    <name type="scientific">Cudoniella acicularis</name>
    <dbReference type="NCBI Taxonomy" id="354080"/>
    <lineage>
        <taxon>Eukaryota</taxon>
        <taxon>Fungi</taxon>
        <taxon>Dikarya</taxon>
        <taxon>Ascomycota</taxon>
        <taxon>Pezizomycotina</taxon>
        <taxon>Leotiomycetes</taxon>
        <taxon>Helotiales</taxon>
        <taxon>Tricladiaceae</taxon>
        <taxon>Cudoniella</taxon>
    </lineage>
</organism>
<dbReference type="OrthoDB" id="5301473at2759"/>
<evidence type="ECO:0000259" key="1">
    <source>
        <dbReference type="Pfam" id="PF12770"/>
    </source>
</evidence>
<comment type="caution">
    <text evidence="2">The sequence shown here is derived from an EMBL/GenBank/DDBJ whole genome shotgun (WGS) entry which is preliminary data.</text>
</comment>